<dbReference type="PROSITE" id="PS50023">
    <property type="entry name" value="LIM_DOMAIN_2"/>
    <property type="match status" value="1"/>
</dbReference>
<dbReference type="RefSeq" id="XP_046070009.1">
    <property type="nucleotide sequence ID" value="XM_046211515.1"/>
</dbReference>
<accession>A0AAD4KM66</accession>
<dbReference type="InterPro" id="IPR001781">
    <property type="entry name" value="Znf_LIM"/>
</dbReference>
<feature type="compositionally biased region" description="Pro residues" evidence="6">
    <location>
        <begin position="644"/>
        <end position="653"/>
    </location>
</feature>
<protein>
    <recommendedName>
        <fullName evidence="7">LIM zinc-binding domain-containing protein</fullName>
    </recommendedName>
</protein>
<evidence type="ECO:0000259" key="7">
    <source>
        <dbReference type="PROSITE" id="PS50023"/>
    </source>
</evidence>
<evidence type="ECO:0000256" key="3">
    <source>
        <dbReference type="ARBA" id="ARBA00022833"/>
    </source>
</evidence>
<dbReference type="PANTHER" id="PTHR24207:SF2">
    <property type="entry name" value="ZYX102 PROTEIN"/>
    <property type="match status" value="1"/>
</dbReference>
<evidence type="ECO:0000256" key="1">
    <source>
        <dbReference type="ARBA" id="ARBA00022723"/>
    </source>
</evidence>
<feature type="compositionally biased region" description="Low complexity" evidence="6">
    <location>
        <begin position="155"/>
        <end position="196"/>
    </location>
</feature>
<dbReference type="EMBL" id="JAJTJA010000008">
    <property type="protein sequence ID" value="KAH8694867.1"/>
    <property type="molecule type" value="Genomic_DNA"/>
</dbReference>
<dbReference type="SMART" id="SM00132">
    <property type="entry name" value="LIM"/>
    <property type="match status" value="2"/>
</dbReference>
<dbReference type="Proteomes" id="UP001201262">
    <property type="component" value="Unassembled WGS sequence"/>
</dbReference>
<dbReference type="GeneID" id="70241802"/>
<sequence>MANEMDFAGILPTIKCSNCGKNVEISAMGEHDCHPTQEQPRPAPSNGFKKPGPPPIDPAVANRPFLTPDYGSPSSSLGSHPVTPRFSPLRSQPSPLSPVPLSPDSASDDGNLYVNDHVTISPHPASTIRAALSPTVAPSPLRSAVLSQVPTINSDSAVTDVSDSSHSRSPSIESRSTYRTSVSSRRYRDSSSTYASKSPRRPSLSGARSPRNFMDEVPPVPTGPLTTFRPNSSLSVADSTISSSPPIERKAGYSGFDFGLTDEPQSMEHGRADSPEATTLIRSQTMPVMSGEDNLDVDHNPLTRWPSQPSPTVPGRPPLPRQIENPARQGLSGNNKAGANGSEYVRGLGLDNSAYHNTVASTSSTESSHSDIGSGSSLSSPPSDIERKPADLSEIDSMLHDLELDQTRDTKPPAIDNKPDLEPLQEEPPSPKASTPLREKTSQELIGERISRPPTAGGQKRRCRGCGQGITGKSVSSADGRLTGRYHKACFVCFTCRSPFQTADFYVLDDHPYCAQHYHELNGSTCGTCRQGIEGQYLESQGPGSNHQKFHPDCLTCRTCRVVLRGDYFEWNGSVYCERDARRAAAVSQPPMPPMPPGGPGRKRPTMPSSPLAGPPGYPPGNRPPPAGFRGPPPPGYRGRGAPPMMPRGPPGPRGMGRSPPMPPPSQGGLSPGGPAGGSPGGARRFPERRTTKLMMM</sequence>
<dbReference type="GO" id="GO:0046872">
    <property type="term" value="F:metal ion binding"/>
    <property type="evidence" value="ECO:0007669"/>
    <property type="project" value="UniProtKB-KW"/>
</dbReference>
<organism evidence="8 9">
    <name type="scientific">Talaromyces proteolyticus</name>
    <dbReference type="NCBI Taxonomy" id="1131652"/>
    <lineage>
        <taxon>Eukaryota</taxon>
        <taxon>Fungi</taxon>
        <taxon>Dikarya</taxon>
        <taxon>Ascomycota</taxon>
        <taxon>Pezizomycotina</taxon>
        <taxon>Eurotiomycetes</taxon>
        <taxon>Eurotiomycetidae</taxon>
        <taxon>Eurotiales</taxon>
        <taxon>Trichocomaceae</taxon>
        <taxon>Talaromyces</taxon>
        <taxon>Talaromyces sect. Bacilispori</taxon>
    </lineage>
</organism>
<feature type="compositionally biased region" description="Pro residues" evidence="6">
    <location>
        <begin position="308"/>
        <end position="320"/>
    </location>
</feature>
<evidence type="ECO:0000256" key="6">
    <source>
        <dbReference type="SAM" id="MobiDB-lite"/>
    </source>
</evidence>
<dbReference type="FunFam" id="2.10.110.10:FF:000119">
    <property type="entry name" value="LIM domain protein"/>
    <property type="match status" value="1"/>
</dbReference>
<feature type="region of interest" description="Disordered" evidence="6">
    <location>
        <begin position="402"/>
        <end position="443"/>
    </location>
</feature>
<evidence type="ECO:0000256" key="4">
    <source>
        <dbReference type="ARBA" id="ARBA00023038"/>
    </source>
</evidence>
<keyword evidence="9" id="KW-1185">Reference proteome</keyword>
<evidence type="ECO:0000256" key="5">
    <source>
        <dbReference type="PROSITE-ProRule" id="PRU00125"/>
    </source>
</evidence>
<evidence type="ECO:0000313" key="8">
    <source>
        <dbReference type="EMBL" id="KAH8694867.1"/>
    </source>
</evidence>
<feature type="region of interest" description="Disordered" evidence="6">
    <location>
        <begin position="297"/>
        <end position="344"/>
    </location>
</feature>
<feature type="compositionally biased region" description="Pro residues" evidence="6">
    <location>
        <begin position="590"/>
        <end position="599"/>
    </location>
</feature>
<keyword evidence="4 5" id="KW-0440">LIM domain</keyword>
<feature type="region of interest" description="Disordered" evidence="6">
    <location>
        <begin position="30"/>
        <end position="119"/>
    </location>
</feature>
<dbReference type="Gene3D" id="2.10.110.10">
    <property type="entry name" value="Cysteine Rich Protein"/>
    <property type="match status" value="2"/>
</dbReference>
<feature type="region of interest" description="Disordered" evidence="6">
    <location>
        <begin position="359"/>
        <end position="388"/>
    </location>
</feature>
<dbReference type="CDD" id="cd09397">
    <property type="entry name" value="LIM1_UF1"/>
    <property type="match status" value="1"/>
</dbReference>
<feature type="region of interest" description="Disordered" evidence="6">
    <location>
        <begin position="584"/>
        <end position="697"/>
    </location>
</feature>
<reference evidence="8" key="1">
    <citation type="submission" date="2021-12" db="EMBL/GenBank/DDBJ databases">
        <title>Convergent genome expansion in fungi linked to evolution of root-endophyte symbiosis.</title>
        <authorList>
            <consortium name="DOE Joint Genome Institute"/>
            <person name="Ke Y.-H."/>
            <person name="Bonito G."/>
            <person name="Liao H.-L."/>
            <person name="Looney B."/>
            <person name="Rojas-Flechas A."/>
            <person name="Nash J."/>
            <person name="Hameed K."/>
            <person name="Schadt C."/>
            <person name="Martin F."/>
            <person name="Crous P.W."/>
            <person name="Miettinen O."/>
            <person name="Magnuson J.K."/>
            <person name="Labbe J."/>
            <person name="Jacobson D."/>
            <person name="Doktycz M.J."/>
            <person name="Veneault-Fourrey C."/>
            <person name="Kuo A."/>
            <person name="Mondo S."/>
            <person name="Calhoun S."/>
            <person name="Riley R."/>
            <person name="Ohm R."/>
            <person name="LaButti K."/>
            <person name="Andreopoulos B."/>
            <person name="Pangilinan J."/>
            <person name="Nolan M."/>
            <person name="Tritt A."/>
            <person name="Clum A."/>
            <person name="Lipzen A."/>
            <person name="Daum C."/>
            <person name="Barry K."/>
            <person name="Grigoriev I.V."/>
            <person name="Vilgalys R."/>
        </authorList>
    </citation>
    <scope>NUCLEOTIDE SEQUENCE</scope>
    <source>
        <strain evidence="8">PMI_201</strain>
    </source>
</reference>
<keyword evidence="1 5" id="KW-0479">Metal-binding</keyword>
<feature type="region of interest" description="Disordered" evidence="6">
    <location>
        <begin position="155"/>
        <end position="256"/>
    </location>
</feature>
<comment type="caution">
    <text evidence="8">The sequence shown here is derived from an EMBL/GenBank/DDBJ whole genome shotgun (WGS) entry which is preliminary data.</text>
</comment>
<dbReference type="PANTHER" id="PTHR24207">
    <property type="entry name" value="ZYX102 PROTEIN"/>
    <property type="match status" value="1"/>
</dbReference>
<keyword evidence="2" id="KW-0677">Repeat</keyword>
<feature type="compositionally biased region" description="Pro residues" evidence="6">
    <location>
        <begin position="613"/>
        <end position="636"/>
    </location>
</feature>
<feature type="compositionally biased region" description="Basic and acidic residues" evidence="6">
    <location>
        <begin position="402"/>
        <end position="421"/>
    </location>
</feature>
<feature type="domain" description="LIM zinc-binding" evidence="7">
    <location>
        <begin position="461"/>
        <end position="524"/>
    </location>
</feature>
<dbReference type="FunFam" id="2.10.110.10:FF:000105">
    <property type="entry name" value="Similar to LIM domain-containing protein"/>
    <property type="match status" value="1"/>
</dbReference>
<evidence type="ECO:0000256" key="2">
    <source>
        <dbReference type="ARBA" id="ARBA00022737"/>
    </source>
</evidence>
<dbReference type="PROSITE" id="PS00478">
    <property type="entry name" value="LIM_DOMAIN_1"/>
    <property type="match status" value="1"/>
</dbReference>
<proteinExistence type="predicted"/>
<feature type="compositionally biased region" description="Gly residues" evidence="6">
    <location>
        <begin position="670"/>
        <end position="681"/>
    </location>
</feature>
<dbReference type="SUPFAM" id="SSF57716">
    <property type="entry name" value="Glucocorticoid receptor-like (DNA-binding domain)"/>
    <property type="match status" value="1"/>
</dbReference>
<evidence type="ECO:0000313" key="9">
    <source>
        <dbReference type="Proteomes" id="UP001201262"/>
    </source>
</evidence>
<feature type="compositionally biased region" description="Low complexity" evidence="6">
    <location>
        <begin position="361"/>
        <end position="383"/>
    </location>
</feature>
<dbReference type="GO" id="GO:0030695">
    <property type="term" value="F:GTPase regulator activity"/>
    <property type="evidence" value="ECO:0007669"/>
    <property type="project" value="UniProtKB-ARBA"/>
</dbReference>
<dbReference type="CDD" id="cd08368">
    <property type="entry name" value="LIM"/>
    <property type="match status" value="1"/>
</dbReference>
<name>A0AAD4KM66_9EURO</name>
<dbReference type="Pfam" id="PF00412">
    <property type="entry name" value="LIM"/>
    <property type="match status" value="2"/>
</dbReference>
<feature type="compositionally biased region" description="Low complexity" evidence="6">
    <location>
        <begin position="84"/>
        <end position="94"/>
    </location>
</feature>
<feature type="compositionally biased region" description="Polar residues" evidence="6">
    <location>
        <begin position="224"/>
        <end position="245"/>
    </location>
</feature>
<keyword evidence="3 5" id="KW-0862">Zinc</keyword>
<dbReference type="AlphaFoldDB" id="A0AAD4KM66"/>
<gene>
    <name evidence="8" type="ORF">BGW36DRAFT_299262</name>
</gene>